<comment type="caution">
    <text evidence="3">The sequence shown here is derived from an EMBL/GenBank/DDBJ whole genome shotgun (WGS) entry which is preliminary data.</text>
</comment>
<gene>
    <name evidence="3" type="ORF">Val02_09640</name>
</gene>
<dbReference type="PANTHER" id="PTHR43648">
    <property type="entry name" value="ELECTRON TRANSFER FLAVOPROTEIN BETA SUBUNIT LYSINE METHYLTRANSFERASE"/>
    <property type="match status" value="1"/>
</dbReference>
<proteinExistence type="predicted"/>
<accession>A0A8J3YHJ9</accession>
<dbReference type="Proteomes" id="UP000619260">
    <property type="component" value="Unassembled WGS sequence"/>
</dbReference>
<dbReference type="InterPro" id="IPR050078">
    <property type="entry name" value="Ribosomal_L11_MeTrfase_PrmA"/>
</dbReference>
<dbReference type="GO" id="GO:0005840">
    <property type="term" value="C:ribosome"/>
    <property type="evidence" value="ECO:0007669"/>
    <property type="project" value="UniProtKB-KW"/>
</dbReference>
<keyword evidence="2" id="KW-0808">Transferase</keyword>
<organism evidence="3 4">
    <name type="scientific">Virgisporangium aliadipatigenens</name>
    <dbReference type="NCBI Taxonomy" id="741659"/>
    <lineage>
        <taxon>Bacteria</taxon>
        <taxon>Bacillati</taxon>
        <taxon>Actinomycetota</taxon>
        <taxon>Actinomycetes</taxon>
        <taxon>Micromonosporales</taxon>
        <taxon>Micromonosporaceae</taxon>
        <taxon>Virgisporangium</taxon>
    </lineage>
</organism>
<sequence length="227" mass="23068">MPGVPAAALTPYVALGTGEVDALRLERVDFVPEVGLYLAEDSVVLRARLESRFGSMAASFWSTAWAGGQVLARYVLDHPDVVAGRRVLDVASGSGLVAIAAALAGAARVTANDIDPLALAAVELNAAANGVVVGGSTDDLLGGDGGDAEVVLAGDAFYSTGLAVRMSEFLHRCAARGARVLVGEPGRGHVPPGSMEIVKTYTAHGLGAPEDAGITEVTVLRPAGRPS</sequence>
<dbReference type="Gene3D" id="3.40.50.150">
    <property type="entry name" value="Vaccinia Virus protein VP39"/>
    <property type="match status" value="1"/>
</dbReference>
<keyword evidence="3" id="KW-0687">Ribonucleoprotein</keyword>
<dbReference type="Pfam" id="PF06325">
    <property type="entry name" value="PrmA"/>
    <property type="match status" value="1"/>
</dbReference>
<dbReference type="EMBL" id="BOPF01000003">
    <property type="protein sequence ID" value="GIJ44078.1"/>
    <property type="molecule type" value="Genomic_DNA"/>
</dbReference>
<dbReference type="GO" id="GO:0016279">
    <property type="term" value="F:protein-lysine N-methyltransferase activity"/>
    <property type="evidence" value="ECO:0007669"/>
    <property type="project" value="TreeGrafter"/>
</dbReference>
<evidence type="ECO:0000313" key="3">
    <source>
        <dbReference type="EMBL" id="GIJ44078.1"/>
    </source>
</evidence>
<dbReference type="SUPFAM" id="SSF53335">
    <property type="entry name" value="S-adenosyl-L-methionine-dependent methyltransferases"/>
    <property type="match status" value="1"/>
</dbReference>
<keyword evidence="4" id="KW-1185">Reference proteome</keyword>
<reference evidence="3" key="1">
    <citation type="submission" date="2021-01" db="EMBL/GenBank/DDBJ databases">
        <title>Whole genome shotgun sequence of Virgisporangium aliadipatigenens NBRC 105644.</title>
        <authorList>
            <person name="Komaki H."/>
            <person name="Tamura T."/>
        </authorList>
    </citation>
    <scope>NUCLEOTIDE SEQUENCE</scope>
    <source>
        <strain evidence="3">NBRC 105644</strain>
    </source>
</reference>
<protein>
    <submittedName>
        <fullName evidence="3">50S ribosomal protein L11 methyltransferase</fullName>
    </submittedName>
</protein>
<dbReference type="InterPro" id="IPR029063">
    <property type="entry name" value="SAM-dependent_MTases_sf"/>
</dbReference>
<dbReference type="AlphaFoldDB" id="A0A8J3YHJ9"/>
<evidence type="ECO:0000313" key="4">
    <source>
        <dbReference type="Proteomes" id="UP000619260"/>
    </source>
</evidence>
<name>A0A8J3YHJ9_9ACTN</name>
<dbReference type="PANTHER" id="PTHR43648:SF1">
    <property type="entry name" value="ELECTRON TRANSFER FLAVOPROTEIN BETA SUBUNIT LYSINE METHYLTRANSFERASE"/>
    <property type="match status" value="1"/>
</dbReference>
<dbReference type="GO" id="GO:0032259">
    <property type="term" value="P:methylation"/>
    <property type="evidence" value="ECO:0007669"/>
    <property type="project" value="UniProtKB-KW"/>
</dbReference>
<keyword evidence="3" id="KW-0689">Ribosomal protein</keyword>
<evidence type="ECO:0000256" key="2">
    <source>
        <dbReference type="ARBA" id="ARBA00022679"/>
    </source>
</evidence>
<dbReference type="RefSeq" id="WP_239152401.1">
    <property type="nucleotide sequence ID" value="NZ_BOPF01000003.1"/>
</dbReference>
<evidence type="ECO:0000256" key="1">
    <source>
        <dbReference type="ARBA" id="ARBA00022603"/>
    </source>
</evidence>
<keyword evidence="1 3" id="KW-0489">Methyltransferase</keyword>